<feature type="transmembrane region" description="Helical" evidence="9">
    <location>
        <begin position="67"/>
        <end position="87"/>
    </location>
</feature>
<feature type="transmembrane region" description="Helical" evidence="9">
    <location>
        <begin position="27"/>
        <end position="47"/>
    </location>
</feature>
<dbReference type="InterPro" id="IPR010291">
    <property type="entry name" value="Ion_channel_UNC-93"/>
</dbReference>
<protein>
    <recommendedName>
        <fullName evidence="7">UNC93-like protein MFSD11</fullName>
    </recommendedName>
    <alternativeName>
        <fullName evidence="8">Major facilitator superfamily domain-containing protein 11</fullName>
    </alternativeName>
</protein>
<organism evidence="11">
    <name type="scientific">Neodiprion lecontei</name>
    <name type="common">Redheaded pine sawfly</name>
    <dbReference type="NCBI Taxonomy" id="441921"/>
    <lineage>
        <taxon>Eukaryota</taxon>
        <taxon>Metazoa</taxon>
        <taxon>Ecdysozoa</taxon>
        <taxon>Arthropoda</taxon>
        <taxon>Hexapoda</taxon>
        <taxon>Insecta</taxon>
        <taxon>Pterygota</taxon>
        <taxon>Neoptera</taxon>
        <taxon>Endopterygota</taxon>
        <taxon>Hymenoptera</taxon>
        <taxon>Tenthredinoidea</taxon>
        <taxon>Diprionidae</taxon>
        <taxon>Diprioninae</taxon>
        <taxon>Neodiprion</taxon>
    </lineage>
</organism>
<dbReference type="KEGG" id="nlo:107218156"/>
<keyword evidence="5 9" id="KW-0472">Membrane</keyword>
<dbReference type="InterPro" id="IPR051617">
    <property type="entry name" value="UNC-93-like_regulator"/>
</dbReference>
<evidence type="ECO:0000256" key="3">
    <source>
        <dbReference type="ARBA" id="ARBA00022692"/>
    </source>
</evidence>
<dbReference type="InParanoid" id="A0A6J0BB69"/>
<evidence type="ECO:0000256" key="9">
    <source>
        <dbReference type="SAM" id="Phobius"/>
    </source>
</evidence>
<keyword evidence="3 9" id="KW-0812">Transmembrane</keyword>
<evidence type="ECO:0000256" key="2">
    <source>
        <dbReference type="ARBA" id="ARBA00009172"/>
    </source>
</evidence>
<dbReference type="OrthoDB" id="196103at2759"/>
<dbReference type="SUPFAM" id="SSF103473">
    <property type="entry name" value="MFS general substrate transporter"/>
    <property type="match status" value="1"/>
</dbReference>
<gene>
    <name evidence="11" type="primary">LOC107218156</name>
</gene>
<reference evidence="11" key="1">
    <citation type="submission" date="2025-08" db="UniProtKB">
        <authorList>
            <consortium name="RefSeq"/>
        </authorList>
    </citation>
    <scope>IDENTIFICATION</scope>
    <source>
        <tissue evidence="11">Thorax and Abdomen</tissue>
    </source>
</reference>
<keyword evidence="4 9" id="KW-1133">Transmembrane helix</keyword>
<dbReference type="CDD" id="cd17407">
    <property type="entry name" value="MFS_MFSD11"/>
    <property type="match status" value="1"/>
</dbReference>
<evidence type="ECO:0000256" key="1">
    <source>
        <dbReference type="ARBA" id="ARBA00004141"/>
    </source>
</evidence>
<evidence type="ECO:0000313" key="10">
    <source>
        <dbReference type="Proteomes" id="UP000829291"/>
    </source>
</evidence>
<keyword evidence="6" id="KW-0325">Glycoprotein</keyword>
<evidence type="ECO:0000256" key="4">
    <source>
        <dbReference type="ARBA" id="ARBA00022989"/>
    </source>
</evidence>
<dbReference type="Gene3D" id="1.20.1250.20">
    <property type="entry name" value="MFS general substrate transporter like domains"/>
    <property type="match status" value="2"/>
</dbReference>
<comment type="similarity">
    <text evidence="2">Belongs to the unc-93 family.</text>
</comment>
<dbReference type="RefSeq" id="XP_015511417.1">
    <property type="nucleotide sequence ID" value="XM_015655931.2"/>
</dbReference>
<sequence>MRLLFCKFSFPCALKLRLFKMSFDTRLFNVIVLSCGFMLTFTAFQTMGNIEKTILDSIKEDDKTFTADGYTSLAIIYAVFATCNWLAPSFISVTGPRTAMLTGSCCYVAFIASFLLAQTELLYVVSALVGLGAALIWTGQGMYLTQNSDPDTMSRNAGLFWAIFQCSMFMGNIFVYFMFSGSTIVASTRNMVFWVLTSLALIGTVVLATLRKAPKMMEIGEAEGVSSADKELHIPEPAKDKPLMAAWHALRDSFRLFITWKMMLLSITFFYAGLVLTFYSGVYSASIGFTQAMGSESKKLVGLSGIFIGVGEVVAGALFGILASKTVRFGRDPIVIVGFIVHMFAFCTIFLNLPDDSPFQTTAESGFISASPTLAMIGSLALGFGDACFNTQVYALLGVLYAKDSAPAFALFKFTQSVAAAISFSYSSHIGLYIQLGILVCFLVLGTLTFCIVEFALRRQKKEQRSESDPALVDVSGPDP</sequence>
<comment type="subcellular location">
    <subcellularLocation>
        <location evidence="1">Membrane</location>
        <topology evidence="1">Multi-pass membrane protein</topology>
    </subcellularLocation>
</comment>
<evidence type="ECO:0000256" key="7">
    <source>
        <dbReference type="ARBA" id="ARBA00040302"/>
    </source>
</evidence>
<evidence type="ECO:0000256" key="6">
    <source>
        <dbReference type="ARBA" id="ARBA00023180"/>
    </source>
</evidence>
<accession>A0A6J0BB69</accession>
<proteinExistence type="inferred from homology"/>
<evidence type="ECO:0000313" key="11">
    <source>
        <dbReference type="RefSeq" id="XP_015511417.1"/>
    </source>
</evidence>
<feature type="transmembrane region" description="Helical" evidence="9">
    <location>
        <begin position="157"/>
        <end position="179"/>
    </location>
</feature>
<dbReference type="GO" id="GO:0016020">
    <property type="term" value="C:membrane"/>
    <property type="evidence" value="ECO:0007669"/>
    <property type="project" value="UniProtKB-SubCell"/>
</dbReference>
<dbReference type="Proteomes" id="UP000829291">
    <property type="component" value="Chromosome 2"/>
</dbReference>
<feature type="transmembrane region" description="Helical" evidence="9">
    <location>
        <begin position="123"/>
        <end position="145"/>
    </location>
</feature>
<feature type="transmembrane region" description="Helical" evidence="9">
    <location>
        <begin position="334"/>
        <end position="353"/>
    </location>
</feature>
<feature type="transmembrane region" description="Helical" evidence="9">
    <location>
        <begin position="300"/>
        <end position="322"/>
    </location>
</feature>
<dbReference type="GeneID" id="107218156"/>
<evidence type="ECO:0000256" key="5">
    <source>
        <dbReference type="ARBA" id="ARBA00023136"/>
    </source>
</evidence>
<feature type="transmembrane region" description="Helical" evidence="9">
    <location>
        <begin position="258"/>
        <end position="280"/>
    </location>
</feature>
<evidence type="ECO:0000256" key="8">
    <source>
        <dbReference type="ARBA" id="ARBA00041910"/>
    </source>
</evidence>
<name>A0A6J0BB69_NEOLC</name>
<dbReference type="AlphaFoldDB" id="A0A6J0BB69"/>
<feature type="transmembrane region" description="Helical" evidence="9">
    <location>
        <begin position="191"/>
        <end position="210"/>
    </location>
</feature>
<feature type="transmembrane region" description="Helical" evidence="9">
    <location>
        <begin position="99"/>
        <end position="117"/>
    </location>
</feature>
<dbReference type="PANTHER" id="PTHR23294:SF0">
    <property type="entry name" value="UNC93-LIKE PROTEIN MFSD11"/>
    <property type="match status" value="1"/>
</dbReference>
<dbReference type="FunCoup" id="A0A6J0BB69">
    <property type="interactions" value="256"/>
</dbReference>
<feature type="transmembrane region" description="Helical" evidence="9">
    <location>
        <begin position="432"/>
        <end position="457"/>
    </location>
</feature>
<dbReference type="InterPro" id="IPR036259">
    <property type="entry name" value="MFS_trans_sf"/>
</dbReference>
<dbReference type="Pfam" id="PF05978">
    <property type="entry name" value="UNC-93"/>
    <property type="match status" value="1"/>
</dbReference>
<dbReference type="PANTHER" id="PTHR23294">
    <property type="entry name" value="ET TRANSLATION PRODUCT-RELATED"/>
    <property type="match status" value="1"/>
</dbReference>
<keyword evidence="10" id="KW-1185">Reference proteome</keyword>